<dbReference type="PANTHER" id="PTHR23248">
    <property type="entry name" value="PHOSPHOLIPID SCRAMBLASE-RELATED"/>
    <property type="match status" value="1"/>
</dbReference>
<reference evidence="3 4" key="1">
    <citation type="submission" date="2019-03" db="EMBL/GenBank/DDBJ databases">
        <title>Rhodosporidium diobovatum UCD-FST 08-225 genome sequencing, assembly, and annotation.</title>
        <authorList>
            <person name="Fakankun I.U."/>
            <person name="Fristensky B."/>
            <person name="Levin D.B."/>
        </authorList>
    </citation>
    <scope>NUCLEOTIDE SEQUENCE [LARGE SCALE GENOMIC DNA]</scope>
    <source>
        <strain evidence="3 4">UCD-FST 08-225</strain>
    </source>
</reference>
<dbReference type="GO" id="GO:0017128">
    <property type="term" value="F:phospholipid scramblase activity"/>
    <property type="evidence" value="ECO:0007669"/>
    <property type="project" value="InterPro"/>
</dbReference>
<dbReference type="AlphaFoldDB" id="A0A5C5G5R4"/>
<gene>
    <name evidence="3" type="ORF">DMC30DRAFT_106792</name>
</gene>
<feature type="region of interest" description="Disordered" evidence="2">
    <location>
        <begin position="30"/>
        <end position="86"/>
    </location>
</feature>
<feature type="compositionally biased region" description="Polar residues" evidence="2">
    <location>
        <begin position="53"/>
        <end position="83"/>
    </location>
</feature>
<feature type="compositionally biased region" description="Low complexity" evidence="2">
    <location>
        <begin position="350"/>
        <end position="387"/>
    </location>
</feature>
<keyword evidence="4" id="KW-1185">Reference proteome</keyword>
<protein>
    <submittedName>
        <fullName evidence="3">Scramblase family protein</fullName>
    </submittedName>
</protein>
<evidence type="ECO:0000256" key="1">
    <source>
        <dbReference type="ARBA" id="ARBA00005350"/>
    </source>
</evidence>
<feature type="compositionally biased region" description="Gly residues" evidence="2">
    <location>
        <begin position="535"/>
        <end position="545"/>
    </location>
</feature>
<dbReference type="EMBL" id="SOZI01000002">
    <property type="protein sequence ID" value="TNY24453.1"/>
    <property type="molecule type" value="Genomic_DNA"/>
</dbReference>
<proteinExistence type="inferred from homology"/>
<dbReference type="Proteomes" id="UP000311382">
    <property type="component" value="Unassembled WGS sequence"/>
</dbReference>
<dbReference type="GO" id="GO:0005886">
    <property type="term" value="C:plasma membrane"/>
    <property type="evidence" value="ECO:0007669"/>
    <property type="project" value="TreeGrafter"/>
</dbReference>
<dbReference type="OrthoDB" id="191150at2759"/>
<feature type="region of interest" description="Disordered" evidence="2">
    <location>
        <begin position="350"/>
        <end position="399"/>
    </location>
</feature>
<feature type="region of interest" description="Disordered" evidence="2">
    <location>
        <begin position="446"/>
        <end position="545"/>
    </location>
</feature>
<comment type="similarity">
    <text evidence="1">Belongs to the phospholipid scramblase family.</text>
</comment>
<name>A0A5C5G5R4_9BASI</name>
<dbReference type="Pfam" id="PF03803">
    <property type="entry name" value="Scramblase"/>
    <property type="match status" value="2"/>
</dbReference>
<sequence length="545" mass="57032">MLRSSTPAAHLVRAAWSKAPLPLPTILARPASRLARRRRSPLAPGSPPPSRHATATGTDTISGAQPGTGATSMIQGTSSTGSSAVEAPIATGPSVEVPHDAEGVVDRARGPWVEPLKTLLSQPSIVVVRQLELMSILAGWEQANKYQLLNPDGALLGYLVEEETSVVGTMSRQLLRTHRPFRALVMAPDGTVLLRIRRPFSWINSRIFVSTPTSSSASAREAKEEMQRLEAPGNPPPSTALTTRSPEAEAEAAANDDGEVIGETQQEWAFMRRRYNHFVARGGDGFEQFGRTDSSFLAWDFTVRDEAGAPVGSISRNFAGLGRELFTDTGQYVLRFEGIVDELSPRIEAPGGPAGLLSGPSSSSTATNAPGTALQPAASSSSSSSAASERDRDLAERAPSLPLDHRAVLLASAVSIDFDYFSRSRGGLLGGGGGLFMPLPIPMGGYGSTPAEGGEAGRIQGQDASADVPGPMPSSERDPTEPAYGSGSVRPGNEGAVAGEEEELLRDPWASEEPGQGAEGGTWGWDDLFGEDEGGGGGGDGGGDW</sequence>
<feature type="region of interest" description="Disordered" evidence="2">
    <location>
        <begin position="214"/>
        <end position="245"/>
    </location>
</feature>
<organism evidence="3 4">
    <name type="scientific">Rhodotorula diobovata</name>
    <dbReference type="NCBI Taxonomy" id="5288"/>
    <lineage>
        <taxon>Eukaryota</taxon>
        <taxon>Fungi</taxon>
        <taxon>Dikarya</taxon>
        <taxon>Basidiomycota</taxon>
        <taxon>Pucciniomycotina</taxon>
        <taxon>Microbotryomycetes</taxon>
        <taxon>Sporidiobolales</taxon>
        <taxon>Sporidiobolaceae</taxon>
        <taxon>Rhodotorula</taxon>
    </lineage>
</organism>
<evidence type="ECO:0000313" key="4">
    <source>
        <dbReference type="Proteomes" id="UP000311382"/>
    </source>
</evidence>
<dbReference type="STRING" id="5288.A0A5C5G5R4"/>
<evidence type="ECO:0000256" key="2">
    <source>
        <dbReference type="SAM" id="MobiDB-lite"/>
    </source>
</evidence>
<dbReference type="PANTHER" id="PTHR23248:SF9">
    <property type="entry name" value="PHOSPHOLIPID SCRAMBLASE"/>
    <property type="match status" value="1"/>
</dbReference>
<evidence type="ECO:0000313" key="3">
    <source>
        <dbReference type="EMBL" id="TNY24453.1"/>
    </source>
</evidence>
<comment type="caution">
    <text evidence="3">The sequence shown here is derived from an EMBL/GenBank/DDBJ whole genome shotgun (WGS) entry which is preliminary data.</text>
</comment>
<accession>A0A5C5G5R4</accession>
<dbReference type="InterPro" id="IPR005552">
    <property type="entry name" value="Scramblase"/>
</dbReference>